<dbReference type="AlphaFoldDB" id="A0A5M3Q2G7"/>
<organism evidence="1 2">
    <name type="scientific">Marinobacter salsuginis</name>
    <dbReference type="NCBI Taxonomy" id="418719"/>
    <lineage>
        <taxon>Bacteria</taxon>
        <taxon>Pseudomonadati</taxon>
        <taxon>Pseudomonadota</taxon>
        <taxon>Gammaproteobacteria</taxon>
        <taxon>Pseudomonadales</taxon>
        <taxon>Marinobacteraceae</taxon>
        <taxon>Marinobacter</taxon>
    </lineage>
</organism>
<name>A0A5M3Q2G7_9GAMM</name>
<evidence type="ECO:0000313" key="2">
    <source>
        <dbReference type="Proteomes" id="UP000387223"/>
    </source>
</evidence>
<comment type="caution">
    <text evidence="1">The sequence shown here is derived from an EMBL/GenBank/DDBJ whole genome shotgun (WGS) entry which is preliminary data.</text>
</comment>
<dbReference type="Proteomes" id="UP000387223">
    <property type="component" value="Unassembled WGS sequence"/>
</dbReference>
<protein>
    <submittedName>
        <fullName evidence="1">Uncharacterized protein</fullName>
    </submittedName>
</protein>
<reference evidence="1 2" key="1">
    <citation type="journal article" date="2019" name="J. Gen. Appl. Microbiol.">
        <title>Aerobic degradation of cis-dichloroethene by the marine bacterium Marinobacter salsuginis strain 5N-3.</title>
        <authorList>
            <person name="Inoue Y."/>
            <person name="Fukunaga Y."/>
            <person name="Katsumata H."/>
            <person name="Ohji S."/>
            <person name="Hosoyama A."/>
            <person name="Mori K."/>
            <person name="Ando K."/>
        </authorList>
    </citation>
    <scope>NUCLEOTIDE SEQUENCE [LARGE SCALE GENOMIC DNA]</scope>
    <source>
        <strain evidence="1 2">NBRC 109114</strain>
    </source>
</reference>
<dbReference type="EMBL" id="BGZI01000020">
    <property type="protein sequence ID" value="GBO89221.1"/>
    <property type="molecule type" value="Genomic_DNA"/>
</dbReference>
<accession>A0A5M3Q2G7</accession>
<proteinExistence type="predicted"/>
<sequence>MTGTTNPKELVVLRMPAAAAMELLKATEFVSWENDDFQTGVQTLEDGLSAPSSEVEAFLLSGRYLQEAGYGKSQLYEMLRNSLPPSKHELAAQERTIRDMKILRDLLRGEPIKVLADRYELPSLAKGDAVAMGLRRLRQERDFKFTIEEHQALRKQCEGSEGITRRVLAELDSALAEQESPSEQSEKIELDVVIDSLVDDSEHHEDDLDVPDVVPVSVDASTPEHLLADAALDVLHATVAIKCLDDFEIAVMRNGVPLATSDKHEAYSLANAGDVVERAETVKRNPLAEKFLDVFQDADAIEINGFFVRYYDETIHSGSGAPDETVIELSVETEHGMLELNVTEQDLDEIEIDDEGNTWRVAGCNVEFHSVSQISTNPVVEA</sequence>
<dbReference type="RefSeq" id="WP_153637340.1">
    <property type="nucleotide sequence ID" value="NZ_BGZI01000020.1"/>
</dbReference>
<evidence type="ECO:0000313" key="1">
    <source>
        <dbReference type="EMBL" id="GBO89221.1"/>
    </source>
</evidence>
<gene>
    <name evidence="1" type="ORF">MSSD14B_28890</name>
</gene>